<name>A0ABD2D1I0_VESMC</name>
<dbReference type="AlphaFoldDB" id="A0ABD2D1I0"/>
<dbReference type="Proteomes" id="UP001607303">
    <property type="component" value="Unassembled WGS sequence"/>
</dbReference>
<keyword evidence="2" id="KW-1185">Reference proteome</keyword>
<comment type="caution">
    <text evidence="1">The sequence shown here is derived from an EMBL/GenBank/DDBJ whole genome shotgun (WGS) entry which is preliminary data.</text>
</comment>
<evidence type="ECO:0000313" key="1">
    <source>
        <dbReference type="EMBL" id="KAL2750243.1"/>
    </source>
</evidence>
<protein>
    <submittedName>
        <fullName evidence="1">Uncharacterized protein</fullName>
    </submittedName>
</protein>
<dbReference type="EMBL" id="JAYRBN010000021">
    <property type="protein sequence ID" value="KAL2750243.1"/>
    <property type="molecule type" value="Genomic_DNA"/>
</dbReference>
<organism evidence="1 2">
    <name type="scientific">Vespula maculifrons</name>
    <name type="common">Eastern yellow jacket</name>
    <name type="synonym">Wasp</name>
    <dbReference type="NCBI Taxonomy" id="7453"/>
    <lineage>
        <taxon>Eukaryota</taxon>
        <taxon>Metazoa</taxon>
        <taxon>Ecdysozoa</taxon>
        <taxon>Arthropoda</taxon>
        <taxon>Hexapoda</taxon>
        <taxon>Insecta</taxon>
        <taxon>Pterygota</taxon>
        <taxon>Neoptera</taxon>
        <taxon>Endopterygota</taxon>
        <taxon>Hymenoptera</taxon>
        <taxon>Apocrita</taxon>
        <taxon>Aculeata</taxon>
        <taxon>Vespoidea</taxon>
        <taxon>Vespidae</taxon>
        <taxon>Vespinae</taxon>
        <taxon>Vespula</taxon>
    </lineage>
</organism>
<evidence type="ECO:0000313" key="2">
    <source>
        <dbReference type="Proteomes" id="UP001607303"/>
    </source>
</evidence>
<proteinExistence type="predicted"/>
<gene>
    <name evidence="1" type="ORF">V1477_001530</name>
</gene>
<sequence>MALEQWYEEMGEIYLFQSIQPLSGFSWREFRDWFQYEASSISPQFYDYLFTPSNITASYEAYLRSIADKSLSLSLSGSQKLSDRCECTSFP</sequence>
<reference evidence="1 2" key="1">
    <citation type="journal article" date="2024" name="Ann. Entomol. Soc. Am.">
        <title>Genomic analyses of the southern and eastern yellowjacket wasps (Hymenoptera: Vespidae) reveal evolutionary signatures of social life.</title>
        <authorList>
            <person name="Catto M.A."/>
            <person name="Caine P.B."/>
            <person name="Orr S.E."/>
            <person name="Hunt B.G."/>
            <person name="Goodisman M.A.D."/>
        </authorList>
    </citation>
    <scope>NUCLEOTIDE SEQUENCE [LARGE SCALE GENOMIC DNA]</scope>
    <source>
        <strain evidence="1">232</strain>
        <tissue evidence="1">Head and thorax</tissue>
    </source>
</reference>
<accession>A0ABD2D1I0</accession>